<comment type="caution">
    <text evidence="2">The sequence shown here is derived from an EMBL/GenBank/DDBJ whole genome shotgun (WGS) entry which is preliminary data.</text>
</comment>
<dbReference type="Proteomes" id="UP001217838">
    <property type="component" value="Unassembled WGS sequence"/>
</dbReference>
<sequence length="194" mass="20193">MSACTYPKFLGEEPTGGEYTTEDTDAASASSQGSASSTGVLTGDDSATGATTCETGCPGGSPGGPPQKCTSESDEKYWCECTEGDTLKCAPGSVSVCLAQDAGEFTHTRWSSCGTCEPGLQRACDAPGGPGRQFCNLHDVWIDDIENLPTLEWGVCLLEQDIACEPGDTRPCAGDISVEQCDVDLQGMPHWTGC</sequence>
<accession>A0ABT5BPD6</accession>
<evidence type="ECO:0000313" key="3">
    <source>
        <dbReference type="Proteomes" id="UP001217838"/>
    </source>
</evidence>
<dbReference type="EMBL" id="JAQNDN010000028">
    <property type="protein sequence ID" value="MDC0676029.1"/>
    <property type="molecule type" value="Genomic_DNA"/>
</dbReference>
<organism evidence="2 3">
    <name type="scientific">Nannocystis radixulma</name>
    <dbReference type="NCBI Taxonomy" id="2995305"/>
    <lineage>
        <taxon>Bacteria</taxon>
        <taxon>Pseudomonadati</taxon>
        <taxon>Myxococcota</taxon>
        <taxon>Polyangia</taxon>
        <taxon>Nannocystales</taxon>
        <taxon>Nannocystaceae</taxon>
        <taxon>Nannocystis</taxon>
    </lineage>
</organism>
<protein>
    <submittedName>
        <fullName evidence="2">Uncharacterized protein</fullName>
    </submittedName>
</protein>
<reference evidence="2 3" key="1">
    <citation type="submission" date="2022-11" db="EMBL/GenBank/DDBJ databases">
        <title>Minimal conservation of predation-associated metabolite biosynthetic gene clusters underscores biosynthetic potential of Myxococcota including descriptions for ten novel species: Archangium lansinium sp. nov., Myxococcus landrumus sp. nov., Nannocystis bai.</title>
        <authorList>
            <person name="Ahearne A."/>
            <person name="Stevens C."/>
            <person name="Dowd S."/>
        </authorList>
    </citation>
    <scope>NUCLEOTIDE SEQUENCE [LARGE SCALE GENOMIC DNA]</scope>
    <source>
        <strain evidence="2 3">NCELM</strain>
    </source>
</reference>
<name>A0ABT5BPD6_9BACT</name>
<dbReference type="RefSeq" id="WP_272011725.1">
    <property type="nucleotide sequence ID" value="NZ_JAQNDN010000028.1"/>
</dbReference>
<keyword evidence="3" id="KW-1185">Reference proteome</keyword>
<feature type="region of interest" description="Disordered" evidence="1">
    <location>
        <begin position="1"/>
        <end position="47"/>
    </location>
</feature>
<evidence type="ECO:0000256" key="1">
    <source>
        <dbReference type="SAM" id="MobiDB-lite"/>
    </source>
</evidence>
<feature type="compositionally biased region" description="Low complexity" evidence="1">
    <location>
        <begin position="26"/>
        <end position="37"/>
    </location>
</feature>
<proteinExistence type="predicted"/>
<gene>
    <name evidence="2" type="ORF">POL58_50325</name>
</gene>
<evidence type="ECO:0000313" key="2">
    <source>
        <dbReference type="EMBL" id="MDC0676029.1"/>
    </source>
</evidence>